<feature type="binding site" evidence="2">
    <location>
        <position position="86"/>
    </location>
    <ligand>
        <name>Zn(2+)</name>
        <dbReference type="ChEBI" id="CHEBI:29105"/>
        <label>1</label>
        <note>catalytic</note>
    </ligand>
</feature>
<comment type="caution">
    <text evidence="3">The sequence shown here is derived from an EMBL/GenBank/DDBJ whole genome shotgun (WGS) entry which is preliminary data.</text>
</comment>
<protein>
    <submittedName>
        <fullName evidence="3">Class II fructose-bisphosphate aldolase</fullName>
    </submittedName>
</protein>
<organism evidence="3 4">
    <name type="scientific">Streptomyces sporangiiformans</name>
    <dbReference type="NCBI Taxonomy" id="2315329"/>
    <lineage>
        <taxon>Bacteria</taxon>
        <taxon>Bacillati</taxon>
        <taxon>Actinomycetota</taxon>
        <taxon>Actinomycetes</taxon>
        <taxon>Kitasatosporales</taxon>
        <taxon>Streptomycetaceae</taxon>
        <taxon>Streptomyces</taxon>
    </lineage>
</organism>
<evidence type="ECO:0000313" key="4">
    <source>
        <dbReference type="Proteomes" id="UP000317378"/>
    </source>
</evidence>
<keyword evidence="4" id="KW-1185">Reference proteome</keyword>
<dbReference type="Pfam" id="PF01116">
    <property type="entry name" value="F_bP_aldolase"/>
    <property type="match status" value="1"/>
</dbReference>
<dbReference type="GO" id="GO:0016832">
    <property type="term" value="F:aldehyde-lyase activity"/>
    <property type="evidence" value="ECO:0007669"/>
    <property type="project" value="InterPro"/>
</dbReference>
<gene>
    <name evidence="3" type="ORF">FGD71_044980</name>
</gene>
<dbReference type="InterPro" id="IPR000771">
    <property type="entry name" value="FBA_II"/>
</dbReference>
<name>A0A505D4Y6_9ACTN</name>
<keyword evidence="2" id="KW-0862">Zinc</keyword>
<dbReference type="OrthoDB" id="9803995at2"/>
<evidence type="ECO:0000313" key="3">
    <source>
        <dbReference type="EMBL" id="TPQ15818.1"/>
    </source>
</evidence>
<feature type="active site" description="Proton donor" evidence="1">
    <location>
        <position position="85"/>
    </location>
</feature>
<feature type="binding site" evidence="2">
    <location>
        <position position="184"/>
    </location>
    <ligand>
        <name>Zn(2+)</name>
        <dbReference type="ChEBI" id="CHEBI:29105"/>
        <label>1</label>
        <note>catalytic</note>
    </ligand>
</feature>
<accession>A0A505D4Y6</accession>
<proteinExistence type="predicted"/>
<reference evidence="3 4" key="1">
    <citation type="submission" date="2019-06" db="EMBL/GenBank/DDBJ databases">
        <title>Streptomyces sporangiiformans sp. nov., a novel actinomycete isolated from soil in Mount Song.</title>
        <authorList>
            <person name="Han L."/>
        </authorList>
    </citation>
    <scope>NUCLEOTIDE SEQUENCE [LARGE SCALE GENOMIC DNA]</scope>
    <source>
        <strain evidence="3 4">NEAU-SSA 1</strain>
    </source>
</reference>
<dbReference type="PIRSF" id="PIRSF001359">
    <property type="entry name" value="F_bP_aldolase_II"/>
    <property type="match status" value="1"/>
</dbReference>
<dbReference type="GO" id="GO:0008270">
    <property type="term" value="F:zinc ion binding"/>
    <property type="evidence" value="ECO:0007669"/>
    <property type="project" value="InterPro"/>
</dbReference>
<keyword evidence="2" id="KW-0479">Metal-binding</keyword>
<dbReference type="PANTHER" id="PTHR30304">
    <property type="entry name" value="D-TAGATOSE-1,6-BISPHOSPHATE ALDOLASE"/>
    <property type="match status" value="1"/>
</dbReference>
<dbReference type="GO" id="GO:0005975">
    <property type="term" value="P:carbohydrate metabolic process"/>
    <property type="evidence" value="ECO:0007669"/>
    <property type="project" value="InterPro"/>
</dbReference>
<dbReference type="RefSeq" id="WP_119106401.1">
    <property type="nucleotide sequence ID" value="NZ_QXMJ01000347.1"/>
</dbReference>
<dbReference type="PANTHER" id="PTHR30304:SF0">
    <property type="entry name" value="D-TAGATOSE-1,6-BISPHOSPHATE ALDOLASE SUBUNIT GATY-RELATED"/>
    <property type="match status" value="1"/>
</dbReference>
<dbReference type="AlphaFoldDB" id="A0A505D4Y6"/>
<evidence type="ECO:0000256" key="1">
    <source>
        <dbReference type="PIRSR" id="PIRSR001359-1"/>
    </source>
</evidence>
<dbReference type="Proteomes" id="UP000317378">
    <property type="component" value="Unassembled WGS sequence"/>
</dbReference>
<feature type="binding site" evidence="2">
    <location>
        <position position="107"/>
    </location>
    <ligand>
        <name>Zn(2+)</name>
        <dbReference type="ChEBI" id="CHEBI:29105"/>
        <label>2</label>
    </ligand>
</feature>
<dbReference type="Gene3D" id="3.20.20.70">
    <property type="entry name" value="Aldolase class I"/>
    <property type="match status" value="1"/>
</dbReference>
<feature type="binding site" evidence="2">
    <location>
        <position position="137"/>
    </location>
    <ligand>
        <name>Zn(2+)</name>
        <dbReference type="ChEBI" id="CHEBI:29105"/>
        <label>2</label>
    </ligand>
</feature>
<comment type="cofactor">
    <cofactor evidence="2">
        <name>Zn(2+)</name>
        <dbReference type="ChEBI" id="CHEBI:29105"/>
    </cofactor>
    <text evidence="2">Binds 2 Zn(2+) ions per subunit. One is catalytic and the other provides a structural contribution.</text>
</comment>
<sequence length="283" mass="29370">MLLTGSEGLKALTEAYADGYALPGFVAYNLETVQGIVAAAEAAPGRPVLIQAGSSAFRHSGPEPLMRLALDAAARSTARLGVHLDHSRDLDEITGCLAAGYTSVMVDGSHLPFAENVKLTKEAVHRARDHGAWVEAELGALPGDEDVSTNAEASTTAMTDPAQAADFVAETNVDALAVAVGNVHGFTTHEVHLDLARLSALHTAVPVPLVLHGASGLPTAELHGALSRGVAKVNVNAELRRAYLEAMITRLPSALPGSDVVSLWAAGRDAVTEAATRVITQLT</sequence>
<evidence type="ECO:0000256" key="2">
    <source>
        <dbReference type="PIRSR" id="PIRSR001359-3"/>
    </source>
</evidence>
<feature type="binding site" evidence="2">
    <location>
        <position position="212"/>
    </location>
    <ligand>
        <name>Zn(2+)</name>
        <dbReference type="ChEBI" id="CHEBI:29105"/>
        <label>1</label>
        <note>catalytic</note>
    </ligand>
</feature>
<dbReference type="InterPro" id="IPR050246">
    <property type="entry name" value="Class_II_FBP_aldolase"/>
</dbReference>
<dbReference type="SUPFAM" id="SSF51569">
    <property type="entry name" value="Aldolase"/>
    <property type="match status" value="1"/>
</dbReference>
<dbReference type="EMBL" id="VCHX02000347">
    <property type="protein sequence ID" value="TPQ15818.1"/>
    <property type="molecule type" value="Genomic_DNA"/>
</dbReference>
<dbReference type="InterPro" id="IPR013785">
    <property type="entry name" value="Aldolase_TIM"/>
</dbReference>
<dbReference type="CDD" id="cd00947">
    <property type="entry name" value="TBP_aldolase_IIB"/>
    <property type="match status" value="1"/>
</dbReference>